<dbReference type="Gene3D" id="1.10.275.10">
    <property type="entry name" value="Fumarase/aspartase (N-terminal domain)"/>
    <property type="match status" value="1"/>
</dbReference>
<proteinExistence type="predicted"/>
<evidence type="ECO:0000256" key="1">
    <source>
        <dbReference type="ARBA" id="ARBA00023239"/>
    </source>
</evidence>
<keyword evidence="4" id="KW-1185">Reference proteome</keyword>
<dbReference type="GO" id="GO:0016829">
    <property type="term" value="F:lyase activity"/>
    <property type="evidence" value="ECO:0007669"/>
    <property type="project" value="UniProtKB-KW"/>
</dbReference>
<name>A0ABQ6YBI7_9GAMM</name>
<keyword evidence="1 3" id="KW-0456">Lyase</keyword>
<dbReference type="SUPFAM" id="SSF48557">
    <property type="entry name" value="L-aspartase-like"/>
    <property type="match status" value="1"/>
</dbReference>
<comment type="caution">
    <text evidence="3">The sequence shown here is derived from an EMBL/GenBank/DDBJ whole genome shotgun (WGS) entry which is preliminary data.</text>
</comment>
<dbReference type="RefSeq" id="WP_159660081.1">
    <property type="nucleotide sequence ID" value="NZ_AQPF01000004.1"/>
</dbReference>
<dbReference type="EMBL" id="AQPF01000004">
    <property type="protein sequence ID" value="KAF0807385.1"/>
    <property type="molecule type" value="Genomic_DNA"/>
</dbReference>
<reference evidence="3 4" key="1">
    <citation type="submission" date="2012-09" db="EMBL/GenBank/DDBJ databases">
        <title>Genome Sequence of alkane-degrading Bacterium Alcanivorax sp. 6-D-6.</title>
        <authorList>
            <person name="Lai Q."/>
            <person name="Shao Z."/>
        </authorList>
    </citation>
    <scope>NUCLEOTIDE SEQUENCE [LARGE SCALE GENOMIC DNA]</scope>
    <source>
        <strain evidence="3 4">6-D-6</strain>
    </source>
</reference>
<dbReference type="PANTHER" id="PTHR43172">
    <property type="entry name" value="ADENYLOSUCCINATE LYASE"/>
    <property type="match status" value="1"/>
</dbReference>
<dbReference type="Pfam" id="PF00206">
    <property type="entry name" value="Lyase_1"/>
    <property type="match status" value="1"/>
</dbReference>
<evidence type="ECO:0000259" key="2">
    <source>
        <dbReference type="SMART" id="SM00998"/>
    </source>
</evidence>
<feature type="domain" description="Adenylosuccinate lyase C-terminal" evidence="2">
    <location>
        <begin position="357"/>
        <end position="437"/>
    </location>
</feature>
<accession>A0ABQ6YBI7</accession>
<dbReference type="InterPro" id="IPR024083">
    <property type="entry name" value="Fumarase/histidase_N"/>
</dbReference>
<dbReference type="PROSITE" id="PS00163">
    <property type="entry name" value="FUMARATE_LYASES"/>
    <property type="match status" value="1"/>
</dbReference>
<dbReference type="InterPro" id="IPR020557">
    <property type="entry name" value="Fumarate_lyase_CS"/>
</dbReference>
<dbReference type="PRINTS" id="PR00145">
    <property type="entry name" value="ARGSUCLYASE"/>
</dbReference>
<gene>
    <name evidence="3" type="ORF">A6D6_00937</name>
</gene>
<protein>
    <submittedName>
        <fullName evidence="3">Fumarate lyase</fullName>
    </submittedName>
</protein>
<evidence type="ECO:0000313" key="4">
    <source>
        <dbReference type="Proteomes" id="UP000771797"/>
    </source>
</evidence>
<dbReference type="Gene3D" id="1.20.200.10">
    <property type="entry name" value="Fumarase/aspartase (Central domain)"/>
    <property type="match status" value="1"/>
</dbReference>
<dbReference type="InterPro" id="IPR022761">
    <property type="entry name" value="Fumarate_lyase_N"/>
</dbReference>
<organism evidence="3 4">
    <name type="scientific">Alcanivorax xiamenensis</name>
    <dbReference type="NCBI Taxonomy" id="1177156"/>
    <lineage>
        <taxon>Bacteria</taxon>
        <taxon>Pseudomonadati</taxon>
        <taxon>Pseudomonadota</taxon>
        <taxon>Gammaproteobacteria</taxon>
        <taxon>Oceanospirillales</taxon>
        <taxon>Alcanivoracaceae</taxon>
        <taxon>Alcanivorax</taxon>
    </lineage>
</organism>
<dbReference type="Pfam" id="PF10397">
    <property type="entry name" value="ADSL_C"/>
    <property type="match status" value="1"/>
</dbReference>
<dbReference type="InterPro" id="IPR000362">
    <property type="entry name" value="Fumarate_lyase_fam"/>
</dbReference>
<dbReference type="CDD" id="cd01597">
    <property type="entry name" value="pCLME"/>
    <property type="match status" value="1"/>
</dbReference>
<dbReference type="Proteomes" id="UP000771797">
    <property type="component" value="Unassembled WGS sequence"/>
</dbReference>
<dbReference type="PANTHER" id="PTHR43172:SF1">
    <property type="entry name" value="ADENYLOSUCCINATE LYASE"/>
    <property type="match status" value="1"/>
</dbReference>
<dbReference type="InterPro" id="IPR019468">
    <property type="entry name" value="AdenyloSucc_lyase_C"/>
</dbReference>
<dbReference type="Gene3D" id="1.10.40.30">
    <property type="entry name" value="Fumarase/aspartase (C-terminal domain)"/>
    <property type="match status" value="1"/>
</dbReference>
<dbReference type="PRINTS" id="PR00149">
    <property type="entry name" value="FUMRATELYASE"/>
</dbReference>
<sequence>MTQANQEEGESPAALFAMSRKIQAWLDIEVALARGQADLGMIPASAAEEIARKGHLHCIDQSLLLKDMARTKAPIVSLVRFLSAACDGDAGDYVHWGATTQNVMQAGEILLMREAHRRLLRLLATSLDSLAVLADNGAAQAMAGRTQRRHALPITFGFKVATWIDELLRHEERLRAAEPRVFTLVFGGAVGAMHSFGEEGEALGRRLAEQLGLGCFEVPSRSVNDHMVEYVLLLALLAATCSKIAQELFVLMSEEYGEVYEDLGDLVVGSSTMPQKVNPKISVDVIAVAAQLRAQVSLALEAVQVSHEGDAASSKMLYTSLETACPLALEMMASLVELLDKLRIVPEKMRENLALTGGLINSENLMMELARHGMGRQRAHDLVHAASLESLRDGRPLDQVLAEAPGVAGVIQAERLGAALRPEQYLGDCEKLARQLAGRARTQSKRIRARVKGQEAPVRDR</sequence>
<evidence type="ECO:0000313" key="3">
    <source>
        <dbReference type="EMBL" id="KAF0807385.1"/>
    </source>
</evidence>
<dbReference type="InterPro" id="IPR008948">
    <property type="entry name" value="L-Aspartase-like"/>
</dbReference>
<dbReference type="SMART" id="SM00998">
    <property type="entry name" value="ADSL_C"/>
    <property type="match status" value="1"/>
</dbReference>